<feature type="transmembrane region" description="Helical" evidence="7">
    <location>
        <begin position="30"/>
        <end position="48"/>
    </location>
</feature>
<feature type="transmembrane region" description="Helical" evidence="7">
    <location>
        <begin position="119"/>
        <end position="136"/>
    </location>
</feature>
<evidence type="ECO:0000256" key="3">
    <source>
        <dbReference type="ARBA" id="ARBA00022692"/>
    </source>
</evidence>
<comment type="similarity">
    <text evidence="2">Belongs to the EamA transporter family.</text>
</comment>
<dbReference type="AlphaFoldDB" id="A0A652KMN7"/>
<feature type="transmembrane region" description="Helical" evidence="7">
    <location>
        <begin position="60"/>
        <end position="81"/>
    </location>
</feature>
<evidence type="ECO:0000313" key="9">
    <source>
        <dbReference type="EMBL" id="TXS24921.1"/>
    </source>
</evidence>
<evidence type="ECO:0000256" key="2">
    <source>
        <dbReference type="ARBA" id="ARBA00007362"/>
    </source>
</evidence>
<feature type="domain" description="EamA" evidence="8">
    <location>
        <begin position="144"/>
        <end position="278"/>
    </location>
</feature>
<evidence type="ECO:0000259" key="8">
    <source>
        <dbReference type="Pfam" id="PF00892"/>
    </source>
</evidence>
<dbReference type="InterPro" id="IPR037185">
    <property type="entry name" value="EmrE-like"/>
</dbReference>
<dbReference type="PANTHER" id="PTHR32322">
    <property type="entry name" value="INNER MEMBRANE TRANSPORTER"/>
    <property type="match status" value="1"/>
</dbReference>
<dbReference type="InterPro" id="IPR050638">
    <property type="entry name" value="AA-Vitamin_Transporters"/>
</dbReference>
<gene>
    <name evidence="9" type="ORF">EAO74_31695</name>
</gene>
<evidence type="ECO:0000256" key="1">
    <source>
        <dbReference type="ARBA" id="ARBA00004141"/>
    </source>
</evidence>
<proteinExistence type="inferred from homology"/>
<feature type="transmembrane region" description="Helical" evidence="7">
    <location>
        <begin position="175"/>
        <end position="193"/>
    </location>
</feature>
<feature type="compositionally biased region" description="Basic residues" evidence="6">
    <location>
        <begin position="293"/>
        <end position="302"/>
    </location>
</feature>
<dbReference type="Pfam" id="PF00892">
    <property type="entry name" value="EamA"/>
    <property type="match status" value="2"/>
</dbReference>
<protein>
    <submittedName>
        <fullName evidence="9">DMT family transporter</fullName>
    </submittedName>
</protein>
<evidence type="ECO:0000256" key="6">
    <source>
        <dbReference type="SAM" id="MobiDB-lite"/>
    </source>
</evidence>
<feature type="transmembrane region" description="Helical" evidence="7">
    <location>
        <begin position="236"/>
        <end position="256"/>
    </location>
</feature>
<comment type="caution">
    <text evidence="9">The sequence shown here is derived from an EMBL/GenBank/DDBJ whole genome shotgun (WGS) entry which is preliminary data.</text>
</comment>
<feature type="region of interest" description="Disordered" evidence="6">
    <location>
        <begin position="283"/>
        <end position="302"/>
    </location>
</feature>
<keyword evidence="3 7" id="KW-0812">Transmembrane</keyword>
<feature type="transmembrane region" description="Helical" evidence="7">
    <location>
        <begin position="87"/>
        <end position="107"/>
    </location>
</feature>
<organism evidence="9">
    <name type="scientific">Streptomyces sp. gb1(2016)</name>
    <dbReference type="NCBI Taxonomy" id="1828321"/>
    <lineage>
        <taxon>Bacteria</taxon>
        <taxon>Bacillati</taxon>
        <taxon>Actinomycetota</taxon>
        <taxon>Actinomycetes</taxon>
        <taxon>Kitasatosporales</taxon>
        <taxon>Streptomycetaceae</taxon>
        <taxon>Streptomyces</taxon>
    </lineage>
</organism>
<keyword evidence="4 7" id="KW-1133">Transmembrane helix</keyword>
<feature type="domain" description="EamA" evidence="8">
    <location>
        <begin position="4"/>
        <end position="133"/>
    </location>
</feature>
<feature type="transmembrane region" description="Helical" evidence="7">
    <location>
        <begin position="142"/>
        <end position="163"/>
    </location>
</feature>
<dbReference type="InterPro" id="IPR000620">
    <property type="entry name" value="EamA_dom"/>
</dbReference>
<keyword evidence="5 7" id="KW-0472">Membrane</keyword>
<evidence type="ECO:0000256" key="4">
    <source>
        <dbReference type="ARBA" id="ARBA00022989"/>
    </source>
</evidence>
<accession>A0A652KMN7</accession>
<dbReference type="RefSeq" id="WP_147985428.1">
    <property type="nucleotide sequence ID" value="NZ_RDBM01000037.1"/>
</dbReference>
<evidence type="ECO:0000256" key="7">
    <source>
        <dbReference type="SAM" id="Phobius"/>
    </source>
</evidence>
<evidence type="ECO:0000256" key="5">
    <source>
        <dbReference type="ARBA" id="ARBA00023136"/>
    </source>
</evidence>
<reference evidence="9" key="1">
    <citation type="submission" date="2018-10" db="EMBL/GenBank/DDBJ databases">
        <authorList>
            <person name="Hariharan J."/>
            <person name="Choudoir M.J."/>
            <person name="Diebold P."/>
            <person name="Panke-Buisse K."/>
            <person name="Campbell A.N."/>
            <person name="Buckley D.H."/>
        </authorList>
    </citation>
    <scope>NUCLEOTIDE SEQUENCE</scope>
    <source>
        <strain evidence="9">Gb1</strain>
    </source>
</reference>
<feature type="transmembrane region" description="Helical" evidence="7">
    <location>
        <begin position="262"/>
        <end position="278"/>
    </location>
</feature>
<dbReference type="PANTHER" id="PTHR32322:SF9">
    <property type="entry name" value="AMINO-ACID METABOLITE EFFLUX PUMP-RELATED"/>
    <property type="match status" value="1"/>
</dbReference>
<dbReference type="GO" id="GO:0016020">
    <property type="term" value="C:membrane"/>
    <property type="evidence" value="ECO:0007669"/>
    <property type="project" value="UniProtKB-SubCell"/>
</dbReference>
<sequence length="302" mass="30963">MRMALLALLWGSSFLWIKIALNGGLAPLHITVIRCALGAAVLLALARSARQRLPRSRRTWAHLVVAAFFCNVLPFFLFGVGEQTVDSGVAGVLNATTPLWSMGIGLALGSERGRHPLRLTGLLLGFAGVLLVFAPWRESGLTSWGALLLLAAAVSYAVAFAYMARHLLGRDGAPLALSASQLIAATGLTTLALPAGPGVGGPTVGALLAVVALGIFGTGLTFHLNSRLIADEGPTAAATVGYLLPVVSVALGALVLGEQLNARVVTGMAVVLIGVGLTRTRRPGGPADGTTGARRRLGSTTG</sequence>
<dbReference type="EMBL" id="RDBM01000037">
    <property type="protein sequence ID" value="TXS24921.1"/>
    <property type="molecule type" value="Genomic_DNA"/>
</dbReference>
<dbReference type="SUPFAM" id="SSF103481">
    <property type="entry name" value="Multidrug resistance efflux transporter EmrE"/>
    <property type="match status" value="2"/>
</dbReference>
<feature type="transmembrane region" description="Helical" evidence="7">
    <location>
        <begin position="205"/>
        <end position="224"/>
    </location>
</feature>
<name>A0A652KMN7_9ACTN</name>
<comment type="subcellular location">
    <subcellularLocation>
        <location evidence="1">Membrane</location>
        <topology evidence="1">Multi-pass membrane protein</topology>
    </subcellularLocation>
</comment>